<dbReference type="PANTHER" id="PTHR42780:SF1">
    <property type="entry name" value="ISOLEUCINE--TRNA LIGASE, CYTOPLASMIC"/>
    <property type="match status" value="1"/>
</dbReference>
<comment type="similarity">
    <text evidence="1">Belongs to the class-I aminoacyl-tRNA synthetase family. IleS type 2 subfamily.</text>
</comment>
<accession>A0A1F5EB42</accession>
<dbReference type="Pfam" id="PF08264">
    <property type="entry name" value="Anticodon_1"/>
    <property type="match status" value="1"/>
</dbReference>
<dbReference type="Proteomes" id="UP000177481">
    <property type="component" value="Unassembled WGS sequence"/>
</dbReference>
<evidence type="ECO:0000259" key="13">
    <source>
        <dbReference type="Pfam" id="PF00133"/>
    </source>
</evidence>
<keyword evidence="8 12" id="KW-0030">Aminoacyl-tRNA synthetase</keyword>
<proteinExistence type="inferred from homology"/>
<gene>
    <name evidence="15" type="ORF">A3A71_01065</name>
</gene>
<dbReference type="PANTHER" id="PTHR42780">
    <property type="entry name" value="SOLEUCYL-TRNA SYNTHETASE"/>
    <property type="match status" value="1"/>
</dbReference>
<dbReference type="CDD" id="cd00818">
    <property type="entry name" value="IleRS_core"/>
    <property type="match status" value="1"/>
</dbReference>
<evidence type="ECO:0000256" key="8">
    <source>
        <dbReference type="ARBA" id="ARBA00023146"/>
    </source>
</evidence>
<dbReference type="PRINTS" id="PR00984">
    <property type="entry name" value="TRNASYNTHILE"/>
</dbReference>
<dbReference type="InterPro" id="IPR001412">
    <property type="entry name" value="aa-tRNA-synth_I_CS"/>
</dbReference>
<dbReference type="STRING" id="1797471.A3A71_01065"/>
<protein>
    <recommendedName>
        <fullName evidence="2 11">Isoleucine--tRNA ligase</fullName>
        <ecNumber evidence="2 11">6.1.1.5</ecNumber>
    </recommendedName>
</protein>
<evidence type="ECO:0000256" key="11">
    <source>
        <dbReference type="NCBIfam" id="TIGR00392"/>
    </source>
</evidence>
<dbReference type="InterPro" id="IPR009008">
    <property type="entry name" value="Val/Leu/Ile-tRNA-synth_edit"/>
</dbReference>
<dbReference type="GO" id="GO:0002161">
    <property type="term" value="F:aminoacyl-tRNA deacylase activity"/>
    <property type="evidence" value="ECO:0007669"/>
    <property type="project" value="InterPro"/>
</dbReference>
<dbReference type="InterPro" id="IPR014729">
    <property type="entry name" value="Rossmann-like_a/b/a_fold"/>
</dbReference>
<keyword evidence="5 12" id="KW-0547">Nucleotide-binding</keyword>
<dbReference type="PROSITE" id="PS00178">
    <property type="entry name" value="AA_TRNA_LIGASE_I"/>
    <property type="match status" value="1"/>
</dbReference>
<evidence type="ECO:0000256" key="9">
    <source>
        <dbReference type="ARBA" id="ARBA00025217"/>
    </source>
</evidence>
<evidence type="ECO:0000313" key="16">
    <source>
        <dbReference type="Proteomes" id="UP000177481"/>
    </source>
</evidence>
<dbReference type="GO" id="GO:0004822">
    <property type="term" value="F:isoleucine-tRNA ligase activity"/>
    <property type="evidence" value="ECO:0007669"/>
    <property type="project" value="UniProtKB-UniRule"/>
</dbReference>
<dbReference type="Gene3D" id="1.10.730.10">
    <property type="entry name" value="Isoleucyl-tRNA Synthetase, Domain 1"/>
    <property type="match status" value="1"/>
</dbReference>
<dbReference type="GO" id="GO:0005524">
    <property type="term" value="F:ATP binding"/>
    <property type="evidence" value="ECO:0007669"/>
    <property type="project" value="UniProtKB-KW"/>
</dbReference>
<evidence type="ECO:0000256" key="3">
    <source>
        <dbReference type="ARBA" id="ARBA00022490"/>
    </source>
</evidence>
<keyword evidence="4 12" id="KW-0436">Ligase</keyword>
<comment type="caution">
    <text evidence="15">The sequence shown here is derived from an EMBL/GenBank/DDBJ whole genome shotgun (WGS) entry which is preliminary data.</text>
</comment>
<organism evidence="15 16">
    <name type="scientific">Candidatus Berkelbacteria bacterium RIFCSPLOWO2_01_FULL_50_28</name>
    <dbReference type="NCBI Taxonomy" id="1797471"/>
    <lineage>
        <taxon>Bacteria</taxon>
        <taxon>Candidatus Berkelbacteria</taxon>
    </lineage>
</organism>
<evidence type="ECO:0000256" key="2">
    <source>
        <dbReference type="ARBA" id="ARBA00013165"/>
    </source>
</evidence>
<dbReference type="NCBIfam" id="TIGR00392">
    <property type="entry name" value="ileS"/>
    <property type="match status" value="1"/>
</dbReference>
<dbReference type="GO" id="GO:0006428">
    <property type="term" value="P:isoleucyl-tRNA aminoacylation"/>
    <property type="evidence" value="ECO:0007669"/>
    <property type="project" value="UniProtKB-UniRule"/>
</dbReference>
<dbReference type="EMBL" id="MEZX01000002">
    <property type="protein sequence ID" value="OGD64628.1"/>
    <property type="molecule type" value="Genomic_DNA"/>
</dbReference>
<dbReference type="GO" id="GO:0005737">
    <property type="term" value="C:cytoplasm"/>
    <property type="evidence" value="ECO:0007669"/>
    <property type="project" value="UniProtKB-UniRule"/>
</dbReference>
<evidence type="ECO:0000256" key="4">
    <source>
        <dbReference type="ARBA" id="ARBA00022598"/>
    </source>
</evidence>
<evidence type="ECO:0000313" key="15">
    <source>
        <dbReference type="EMBL" id="OGD64628.1"/>
    </source>
</evidence>
<dbReference type="Pfam" id="PF19302">
    <property type="entry name" value="DUF5915"/>
    <property type="match status" value="1"/>
</dbReference>
<feature type="domain" description="Aminoacyl-tRNA synthetase class Ia" evidence="13">
    <location>
        <begin position="15"/>
        <end position="621"/>
    </location>
</feature>
<evidence type="ECO:0000256" key="10">
    <source>
        <dbReference type="ARBA" id="ARBA00048359"/>
    </source>
</evidence>
<dbReference type="InterPro" id="IPR002300">
    <property type="entry name" value="aa-tRNA-synth_Ia"/>
</dbReference>
<dbReference type="SUPFAM" id="SSF50677">
    <property type="entry name" value="ValRS/IleRS/LeuRS editing domain"/>
    <property type="match status" value="1"/>
</dbReference>
<dbReference type="InterPro" id="IPR002301">
    <property type="entry name" value="Ile-tRNA-ligase"/>
</dbReference>
<dbReference type="AlphaFoldDB" id="A0A1F5EB42"/>
<dbReference type="InterPro" id="IPR013155">
    <property type="entry name" value="M/V/L/I-tRNA-synth_anticd-bd"/>
</dbReference>
<dbReference type="Pfam" id="PF00133">
    <property type="entry name" value="tRNA-synt_1"/>
    <property type="match status" value="1"/>
</dbReference>
<comment type="function">
    <text evidence="9">Catalyzes the attachment of isoleucine to tRNA(Ile). As IleRS can inadvertently accommodate and process structurally similar amino acids such as valine, to avoid such errors it has two additional distinct tRNA(Ile)-dependent editing activities. One activity is designated as 'pretransfer' editing and involves the hydrolysis of activated Val-AMP. The other activity is designated 'posttransfer' editing and involves deacylation of mischarged Val-tRNA(Ile).</text>
</comment>
<dbReference type="EC" id="6.1.1.5" evidence="2 11"/>
<dbReference type="SUPFAM" id="SSF47323">
    <property type="entry name" value="Anticodon-binding domain of a subclass of class I aminoacyl-tRNA synthetases"/>
    <property type="match status" value="1"/>
</dbReference>
<evidence type="ECO:0000256" key="6">
    <source>
        <dbReference type="ARBA" id="ARBA00022840"/>
    </source>
</evidence>
<feature type="domain" description="Methionyl/Valyl/Leucyl/Isoleucyl-tRNA synthetase anticodon-binding" evidence="14">
    <location>
        <begin position="713"/>
        <end position="854"/>
    </location>
</feature>
<dbReference type="InterPro" id="IPR023586">
    <property type="entry name" value="Ile-tRNA-ligase_type2"/>
</dbReference>
<keyword evidence="7 12" id="KW-0648">Protein biosynthesis</keyword>
<dbReference type="SUPFAM" id="SSF52374">
    <property type="entry name" value="Nucleotidylyl transferase"/>
    <property type="match status" value="1"/>
</dbReference>
<keyword evidence="3" id="KW-0963">Cytoplasm</keyword>
<keyword evidence="6 12" id="KW-0067">ATP-binding</keyword>
<dbReference type="Gene3D" id="3.40.50.620">
    <property type="entry name" value="HUPs"/>
    <property type="match status" value="2"/>
</dbReference>
<evidence type="ECO:0000256" key="12">
    <source>
        <dbReference type="RuleBase" id="RU363035"/>
    </source>
</evidence>
<evidence type="ECO:0000256" key="1">
    <source>
        <dbReference type="ARBA" id="ARBA00007078"/>
    </source>
</evidence>
<evidence type="ECO:0000259" key="14">
    <source>
        <dbReference type="Pfam" id="PF08264"/>
    </source>
</evidence>
<evidence type="ECO:0000256" key="7">
    <source>
        <dbReference type="ARBA" id="ARBA00022917"/>
    </source>
</evidence>
<evidence type="ECO:0000256" key="5">
    <source>
        <dbReference type="ARBA" id="ARBA00022741"/>
    </source>
</evidence>
<sequence length="992" mass="112872">MNEPKRESAFEREEQVLKLWQDRQIFTKSLEQTAKGDVFSFYDGPPFITGTPHYGTLLPTIAKDVIPRYQTMKGKYVRRIWGWDTHGLPAENQVEKQLGLKVKTDIEKLGIDKFIAECRKYVQTSSEAWKWYVDHIGRWVDMENAYRTDSLEYMESVMWVFKQLYEKDLIYRGRRTSLYCPRCATPLSKFEVTMDEDSYRDVEDPAVTVAFRMLGDEIYLLAWTTTPWTLPANLALAVDKDAEYVKVTDGKKQYILAHEALPRYSDCDFEILETFKGRKLIGEQYEPLYSFLPVNEELDYKIYDADFVTMTEGTGIVHVAPGFGEDDSKLGEKIGLSVHETINDEGHFIDAVKPWAGQYYKKANPSISADLTTRGLMFKEATAVHSYPHCWRCATPLIYKAQVSWYMKLDPIREQLLKQNKNINWTPKHFGDKRFAYNIANAPDWSLSRTRYWGSPIPVWETEDGEIFVPGSIAELEKMSGQKITDLHRPAIDEVVLTLPGGKKAHRVKEVLDVWFESGSMPYAQDHYPFASKEVFERHFPTDFIIEYTGQLRGWFYYLHVLANALKGENAFKNVVVTGVLMGNDGRKMSKSYGNYPDPRQTIEKYGAESLRLYFMGSKIMSGEDPAISEDDIRDYSRLLGVLHNSLQYYLTYASAHKFSPAVSNTVFGASRTTSGHGAEVVEASEEERESRAHAGERGLVPGGGITHGVLLDRWILLRLAELKRDYSLALDRFDLAASTQTIRPFIEDLSTWYIRRSRERFVAGDKNALSTLRYVLFEFAKTVAPTLPFSAETIYQALGGEKESVHLESYPIVEADIADEGNILDGMIAVREIASTVHMIRSDAKIPLRQPLSRLTISSLETIAADDELVEILQQEANVEEVVFDSVGDKSVAVGNGKIELDTALTPELKAEGHFREILRQLQSARKQAGLIVGQKAALKYFTRDDEIEELFTGRVEEIKQYISLRSLEKVADSAELKAIDGEQLSVRFVA</sequence>
<comment type="catalytic activity">
    <reaction evidence="10">
        <text>tRNA(Ile) + L-isoleucine + ATP = L-isoleucyl-tRNA(Ile) + AMP + diphosphate</text>
        <dbReference type="Rhea" id="RHEA:11060"/>
        <dbReference type="Rhea" id="RHEA-COMP:9666"/>
        <dbReference type="Rhea" id="RHEA-COMP:9695"/>
        <dbReference type="ChEBI" id="CHEBI:30616"/>
        <dbReference type="ChEBI" id="CHEBI:33019"/>
        <dbReference type="ChEBI" id="CHEBI:58045"/>
        <dbReference type="ChEBI" id="CHEBI:78442"/>
        <dbReference type="ChEBI" id="CHEBI:78528"/>
        <dbReference type="ChEBI" id="CHEBI:456215"/>
        <dbReference type="EC" id="6.1.1.5"/>
    </reaction>
</comment>
<reference evidence="15 16" key="1">
    <citation type="journal article" date="2016" name="Nat. Commun.">
        <title>Thousands of microbial genomes shed light on interconnected biogeochemical processes in an aquifer system.</title>
        <authorList>
            <person name="Anantharaman K."/>
            <person name="Brown C.T."/>
            <person name="Hug L.A."/>
            <person name="Sharon I."/>
            <person name="Castelle C.J."/>
            <person name="Probst A.J."/>
            <person name="Thomas B.C."/>
            <person name="Singh A."/>
            <person name="Wilkins M.J."/>
            <person name="Karaoz U."/>
            <person name="Brodie E.L."/>
            <person name="Williams K.H."/>
            <person name="Hubbard S.S."/>
            <person name="Banfield J.F."/>
        </authorList>
    </citation>
    <scope>NUCLEOTIDE SEQUENCE [LARGE SCALE GENOMIC DNA]</scope>
</reference>
<name>A0A1F5EB42_9BACT</name>
<dbReference type="InterPro" id="IPR009080">
    <property type="entry name" value="tRNAsynth_Ia_anticodon-bd"/>
</dbReference>